<reference evidence="2" key="1">
    <citation type="submission" date="2018-04" db="EMBL/GenBank/DDBJ databases">
        <authorList>
            <person name="Lucker S."/>
            <person name="Sakoula D."/>
        </authorList>
    </citation>
    <scope>NUCLEOTIDE SEQUENCE [LARGE SCALE GENOMIC DNA]</scope>
</reference>
<protein>
    <submittedName>
        <fullName evidence="1">Uncharacterized protein</fullName>
    </submittedName>
</protein>
<proteinExistence type="predicted"/>
<keyword evidence="2" id="KW-1185">Reference proteome</keyword>
<dbReference type="Proteomes" id="UP000248168">
    <property type="component" value="Unassembled WGS sequence"/>
</dbReference>
<dbReference type="AlphaFoldDB" id="A0A330KZZ3"/>
<accession>A0A330KZZ3</accession>
<dbReference type="EMBL" id="OUNR01000001">
    <property type="protein sequence ID" value="SPP63075.1"/>
    <property type="molecule type" value="Genomic_DNA"/>
</dbReference>
<name>A0A330KZZ3_9BACT</name>
<dbReference type="InParanoid" id="A0A330KZZ3"/>
<evidence type="ECO:0000313" key="1">
    <source>
        <dbReference type="EMBL" id="SPP63075.1"/>
    </source>
</evidence>
<organism evidence="1 2">
    <name type="scientific">Nitrospira lenta</name>
    <dbReference type="NCBI Taxonomy" id="1436998"/>
    <lineage>
        <taxon>Bacteria</taxon>
        <taxon>Pseudomonadati</taxon>
        <taxon>Nitrospirota</taxon>
        <taxon>Nitrospiria</taxon>
        <taxon>Nitrospirales</taxon>
        <taxon>Nitrospiraceae</taxon>
        <taxon>Nitrospira</taxon>
    </lineage>
</organism>
<sequence length="75" mass="8354">MPADALPDGLRAVRESNLHAVRLLGTQRGPSDRWSGVRSLFLHGFYTIAAALPVSDPVLWCRSFLIEYGREALCR</sequence>
<gene>
    <name evidence="1" type="ORF">NITLEN_10161</name>
</gene>
<evidence type="ECO:0000313" key="2">
    <source>
        <dbReference type="Proteomes" id="UP000248168"/>
    </source>
</evidence>